<evidence type="ECO:0000313" key="2">
    <source>
        <dbReference type="Proteomes" id="UP001431429"/>
    </source>
</evidence>
<evidence type="ECO:0000313" key="1">
    <source>
        <dbReference type="EMBL" id="MCM2392574.1"/>
    </source>
</evidence>
<dbReference type="Proteomes" id="UP001431429">
    <property type="component" value="Unassembled WGS sequence"/>
</dbReference>
<protein>
    <recommendedName>
        <fullName evidence="3">Type II toxin-antitoxin system RelE/ParE family toxin</fullName>
    </recommendedName>
</protein>
<evidence type="ECO:0008006" key="3">
    <source>
        <dbReference type="Google" id="ProtNLM"/>
    </source>
</evidence>
<accession>A0ABT0UX98</accession>
<reference evidence="1" key="1">
    <citation type="submission" date="2022-06" db="EMBL/GenBank/DDBJ databases">
        <title>Genome public.</title>
        <authorList>
            <person name="Sun Q."/>
        </authorList>
    </citation>
    <scope>NUCLEOTIDE SEQUENCE</scope>
    <source>
        <strain evidence="1">CWNU-1</strain>
    </source>
</reference>
<keyword evidence="2" id="KW-1185">Reference proteome</keyword>
<gene>
    <name evidence="1" type="ORF">NBG84_30550</name>
</gene>
<comment type="caution">
    <text evidence="1">The sequence shown here is derived from an EMBL/GenBank/DDBJ whole genome shotgun (WGS) entry which is preliminary data.</text>
</comment>
<proteinExistence type="predicted"/>
<organism evidence="1 2">
    <name type="scientific">Streptomyces albipurpureus</name>
    <dbReference type="NCBI Taxonomy" id="2897419"/>
    <lineage>
        <taxon>Bacteria</taxon>
        <taxon>Bacillati</taxon>
        <taxon>Actinomycetota</taxon>
        <taxon>Actinomycetes</taxon>
        <taxon>Kitasatosporales</taxon>
        <taxon>Streptomycetaceae</taxon>
        <taxon>Streptomyces</taxon>
    </lineage>
</organism>
<name>A0ABT0UX98_9ACTN</name>
<dbReference type="EMBL" id="JAMQAW010000041">
    <property type="protein sequence ID" value="MCM2392574.1"/>
    <property type="molecule type" value="Genomic_DNA"/>
</dbReference>
<sequence length="81" mass="8931">MSGHRVAYTDLAHDALKKMSAERLHGFRQDIRRVAIDPRGFGDPVGGLRDKRRAVLAGTVTDYWISGSVLTVTVVTIVHTD</sequence>